<reference evidence="6" key="1">
    <citation type="submission" date="2023-02" db="EMBL/GenBank/DDBJ databases">
        <authorList>
            <person name="Palmer J.M."/>
        </authorList>
    </citation>
    <scope>NUCLEOTIDE SEQUENCE</scope>
    <source>
        <strain evidence="6">FW57</strain>
    </source>
</reference>
<proteinExistence type="predicted"/>
<feature type="compositionally biased region" description="Polar residues" evidence="2">
    <location>
        <begin position="46"/>
        <end position="57"/>
    </location>
</feature>
<feature type="domain" description="ABC toxin N-terminal" evidence="5">
    <location>
        <begin position="1688"/>
        <end position="1814"/>
    </location>
</feature>
<feature type="compositionally biased region" description="Acidic residues" evidence="2">
    <location>
        <begin position="945"/>
        <end position="957"/>
    </location>
</feature>
<feature type="region of interest" description="Disordered" evidence="2">
    <location>
        <begin position="122"/>
        <end position="154"/>
    </location>
</feature>
<name>A0AAD4ESD2_9PEZI</name>
<dbReference type="Pfam" id="PF20220">
    <property type="entry name" value="ABC_toxin_N"/>
    <property type="match status" value="1"/>
</dbReference>
<keyword evidence="7" id="KW-1185">Reference proteome</keyword>
<sequence>MFTLKRRLELLKAVAANEHDPIDVDAFENHVHAANGSISDALSAWENTSASNESTPEGSAGSSTAPPPTSAANNSLRLVNSLVDVTDGHLGLITAIKKSVPGATSLRQVALAVGKSELDSILRSPEVADDSTTTANGADEGHGPAPTSLPSPPISGLQLRRNLFKLERTAVVQRMLVDDEIPVNAATRSHLHAVLDENPSFDISATPVTTLLQHSAAFKALSEDKKPAVETELKTLQRVQALAPVPDAIPTLFTHNLTSALQISAIPEDSFVRGFQAEFGDASIAASVHRHATASRARNEQFLVSALQTVRGTGLRVIDGGNSKANVEKRIASFNTTAANMAKTQVDLQKLFGTIDYCECSDCSAVTSPAAYFVDLMEFLRHGNLRPGNTHAGTKTLKGTQLEQLLLRRPDLQCIQLTCENTNTVLPYIDLALEVMESYVVHAPQITAYNVDGETSGELLAEPHHTNNEAYQYLRTAVYPLALPYNFAIDRMRVFLSFLKTSRAELLRIFRPLAGSSGDTNSEKAVQRAIDAEFLSFTQEEYVILTHQAFAPPTNNGSCGSGCQCNQCQASTSKYKDKIGLRDPWEYFGYTSRADLQDDDPKTKRGLTWAKAQFLPRTGVSYVDLVALLKTRTINPDMPTGMALATMLKLRFSYRFLMYLVHTKYKDKKRRFATLVKFLNYAQELIPLLEQAAAAIAQDPCAGEGGSSSSSSSSSGCGRDKHTDHCSCHCACESDWRDWVHTWFERVGKVIVLDSGEGPRLPRGGVLWAERRLSLAAAAAASSEHGATEEQEADTSDRFVGELRLDGGIIRDGEAVAFVTPEGRVIDINTGKGISESFPKLDISLYASDEERSQGYRVGYVTSQEDVLFYWGLNSDRRVRAGYSSTQDTCDIEKVQIVHLDGSPVEPEEYERMMRFMRLWRKMGWTIEETDTAIVGLNKTTQVATEDDDDDDDDEDSVTAGYKNGQTPGAGVIVDDPHLGDMVSLLHQLVAVKKLIDITGFSVTVLLTFWADMPFAGEKSLYSKTFLTHNLVRMDPVFQLDANGQPLTAGPKITDHLPILMAVLRLKADEIALIRQVRNISDELTLANVSELYRFSQLFRFMGIKMQFLPDLIDLFGDPFANGSAEATLRLLETWQKVVDSEFTFAQLNFLIRGQDNIARPLAPTIPQTLTLAKKITDGLLDIDKQHPDVVQADVDNQAVVLADFIPAQLALVFASDLAAKINDLISGKYLFTTNAPPGLTLTGTPPDKVKYVEQKTATPPTAQLTVTGILTAAEYESTLALSAHPQWPKAVERIKKQADTFYSQNLASIFPPDGAETLLKGDTPETVTTKGLYFLKYYLPYLRSRLATLLVQTTVSDSVGLDLKLASYLLVSVTSDSGKKALDELLALKPASSSASQNGWKGFLIPPSIDAFTFQVTSDDGDPPPIVLAGKPVPFPHQSEDPSNIWTSEPVNLVAGTLYDLQLTGIGPESLSWRTATSPPAPIPATALLPALASDSVRDVLTKLARASLLIRGFNLSLDEIAYFHEHGSDFASADGNKALQIDAITLGTWKRLEAYTSLRDKLPKQPRQLIDLFSWAGLPDSGDPIDEINKVTLWDKDKTRTILAGFNALAAANFKNEQVLVRLAEALTFVSKTQIDTPSLFTWAKPVSLSDNAYGKLDAQADVLKKALQARYSATEWEAAARPLFDTLRKNQRDGLVAYLLVDETLVSTGMVTDADSLFEYFLIDCLMGACLETSRIKQAIATIQLYVQRCLLGLEAEVGGAKQEDLLSRERWDWMKRYRVWEANRQVYLYPENWIVPSLRDDKSPFYLDFESSIQQKDVSLSNVAESLKEYVYNLAYVANMKVYGLFVLNQPSETVKPAVLLAARRMNAPFDWYTREYSAAGTWTPWVKMPVDIPNYDPDDENGNSQGSGSYVSPAMWQGHPIIFFLQMVQKQVPRPDDHTKSSMQRLNDDDPSTNKPVPMNELRLGFTMYKNGKWTSKQLSQDSLRHRARLFLMWDPKTTNLPEAQRRQIKTYPPPDQSGYQMYPRTISDSEIRVDVVHRDALLNSGAGQTSPESYNIGYFTFLSGSVSHAINGYGGGTIPVQTKFQYTLTGEGKAEMHSFQATDAATQPPLYSQLPLVRYDQLPGPISKSSILLTNSSSYVFNHTFVDPLQKHISPVNSAKSVKDLYVQFAAMSAAADSAGDDPFGQTKDGYNELVSPYALYNWEFGLHTPMALIDALLQAQQFDDALAIAHTIFDPSAVGAASDTSGDNSKYWKFQPFKALANSDAKETLEKMFLQLAPQAEDPAVTAWRDDPFSPHAVARNRPVAYMKCVAMKYIEIMIAYGDYYFRQNSLETIPNAIQCYVVASHVYGPKGQKIPRRGKKKAETYASLLNRWDAFGNAVVQLELEFPFSNQTSLPIGSSNGIQGFANVFGFATSLYFCIPDNPKLRQLRDTIDDRLYKIRNCMDINGVVRHLPLWDPPIDPALLVAATAQGLSIDTVLNDLSGPMPNYRFQLLLQKATEMCAELKSLGAGLLAAKEKRDAESLAVLRAGHETVMAGLTLDVRNRQLDEASATLDQLLHLRLGPVYKLQYYKFLFGNMDPPPGEGDEFDEIANPSLKAPNAEGELLLNDQEQEEVQKSLAAQNWNIAVGAVETLAAVFHAWPTAEASAKPMGVGAGLHWGGLNLGNATSAVARGLQIYATYLANSAANAGRKGGLLRQLQDRIFQANSLGLELKNIDRQIATQRLRVSTAQKEISNQEKALDQITAVEDFLRTKYTNTELYGWLEGQTKSLYQQSYNLAFDLAKRAETAFRFERPQNASTEYIRMGYWTNARDGLLAGEQLFLGLKRLEAAYQEGPGHDFELTKAVSIRQLFPLALVDFRETGTFEVSLPEILFDMDCPGHYMRRISSVAVTIPCVVGPYTSVSCTVRLLEHAIRTTPRAASKADYPRQSDSGGGGGDGNDDDRFTVLRVPISATALSSAQSDTGRHEIALTDRYRPFEGAGVVSRWRFQLPDTFRAFDYGTISDVVMQIRYTALDGGDRLREVAAGAVEDYVARQEATGSEGEGLYMFFDLRADFASEWYAAFGSAGGSGLQQERELKLDDVYARLPVFTRGTAPDKILALSAVVMGREPLAADGVTLAQVGADGSDQTTATFGPGRGGGDNLLGVVSDETRGMPMPMTNWRLRVKGPSANVDRLWMVVRYALTGRR</sequence>
<feature type="region of interest" description="Disordered" evidence="2">
    <location>
        <begin position="46"/>
        <end position="73"/>
    </location>
</feature>
<feature type="region of interest" description="Disordered" evidence="2">
    <location>
        <begin position="1939"/>
        <end position="1964"/>
    </location>
</feature>
<feature type="domain" description="Tc toxin complex TcA C-terminal TcB-binding" evidence="3">
    <location>
        <begin position="2725"/>
        <end position="3021"/>
    </location>
</feature>
<evidence type="ECO:0000256" key="1">
    <source>
        <dbReference type="SAM" id="Coils"/>
    </source>
</evidence>
<evidence type="ECO:0000259" key="4">
    <source>
        <dbReference type="Pfam" id="PF18413"/>
    </source>
</evidence>
<dbReference type="InterPro" id="IPR040840">
    <property type="entry name" value="TcA_TcB_BD"/>
</dbReference>
<comment type="caution">
    <text evidence="6">The sequence shown here is derived from an EMBL/GenBank/DDBJ whole genome shotgun (WGS) entry which is preliminary data.</text>
</comment>
<keyword evidence="1" id="KW-0175">Coiled coil</keyword>
<feature type="region of interest" description="Disordered" evidence="2">
    <location>
        <begin position="939"/>
        <end position="962"/>
    </location>
</feature>
<protein>
    <submittedName>
        <fullName evidence="6">Uncharacterized protein</fullName>
    </submittedName>
</protein>
<feature type="compositionally biased region" description="Low complexity" evidence="2">
    <location>
        <begin position="58"/>
        <end position="73"/>
    </location>
</feature>
<evidence type="ECO:0000259" key="5">
    <source>
        <dbReference type="Pfam" id="PF20220"/>
    </source>
</evidence>
<feature type="domain" description="Neuraminidase-like" evidence="4">
    <location>
        <begin position="1864"/>
        <end position="1990"/>
    </location>
</feature>
<evidence type="ECO:0000313" key="6">
    <source>
        <dbReference type="EMBL" id="KAG7284483.1"/>
    </source>
</evidence>
<dbReference type="Pfam" id="PF18276">
    <property type="entry name" value="TcA_TcB_BD"/>
    <property type="match status" value="1"/>
</dbReference>
<dbReference type="InterPro" id="IPR041079">
    <property type="entry name" value="Neuraminidase-like"/>
</dbReference>
<dbReference type="Proteomes" id="UP001197093">
    <property type="component" value="Unassembled WGS sequence"/>
</dbReference>
<organism evidence="6 7">
    <name type="scientific">Staphylotrichum longicolle</name>
    <dbReference type="NCBI Taxonomy" id="669026"/>
    <lineage>
        <taxon>Eukaryota</taxon>
        <taxon>Fungi</taxon>
        <taxon>Dikarya</taxon>
        <taxon>Ascomycota</taxon>
        <taxon>Pezizomycotina</taxon>
        <taxon>Sordariomycetes</taxon>
        <taxon>Sordariomycetidae</taxon>
        <taxon>Sordariales</taxon>
        <taxon>Chaetomiaceae</taxon>
        <taxon>Staphylotrichum</taxon>
    </lineage>
</organism>
<evidence type="ECO:0000313" key="7">
    <source>
        <dbReference type="Proteomes" id="UP001197093"/>
    </source>
</evidence>
<evidence type="ECO:0000259" key="3">
    <source>
        <dbReference type="Pfam" id="PF18276"/>
    </source>
</evidence>
<dbReference type="EMBL" id="JAHCVI010000006">
    <property type="protein sequence ID" value="KAG7284483.1"/>
    <property type="molecule type" value="Genomic_DNA"/>
</dbReference>
<dbReference type="InterPro" id="IPR046839">
    <property type="entry name" value="ABC_toxin_N"/>
</dbReference>
<dbReference type="Pfam" id="PF18413">
    <property type="entry name" value="Neuraminidase"/>
    <property type="match status" value="1"/>
</dbReference>
<gene>
    <name evidence="6" type="ORF">NEMBOFW57_010858</name>
</gene>
<feature type="region of interest" description="Disordered" evidence="2">
    <location>
        <begin position="2927"/>
        <end position="2949"/>
    </location>
</feature>
<evidence type="ECO:0000256" key="2">
    <source>
        <dbReference type="SAM" id="MobiDB-lite"/>
    </source>
</evidence>
<feature type="coiled-coil region" evidence="1">
    <location>
        <begin position="2720"/>
        <end position="2754"/>
    </location>
</feature>
<accession>A0AAD4ESD2</accession>
<dbReference type="SUPFAM" id="SSF56988">
    <property type="entry name" value="Anthrax protective antigen"/>
    <property type="match status" value="1"/>
</dbReference>